<evidence type="ECO:0000256" key="1">
    <source>
        <dbReference type="ARBA" id="ARBA00004651"/>
    </source>
</evidence>
<dbReference type="InterPro" id="IPR036866">
    <property type="entry name" value="RibonucZ/Hydroxyglut_hydro"/>
</dbReference>
<feature type="transmembrane region" description="Helical" evidence="6">
    <location>
        <begin position="290"/>
        <end position="310"/>
    </location>
</feature>
<dbReference type="GO" id="GO:0005886">
    <property type="term" value="C:plasma membrane"/>
    <property type="evidence" value="ECO:0007669"/>
    <property type="project" value="UniProtKB-SubCell"/>
</dbReference>
<dbReference type="PANTHER" id="PTHR30619">
    <property type="entry name" value="DNA INTERNALIZATION/COMPETENCE PROTEIN COMEC/REC2"/>
    <property type="match status" value="1"/>
</dbReference>
<dbReference type="Pfam" id="PF00753">
    <property type="entry name" value="Lactamase_B"/>
    <property type="match status" value="1"/>
</dbReference>
<feature type="transmembrane region" description="Helical" evidence="6">
    <location>
        <begin position="353"/>
        <end position="373"/>
    </location>
</feature>
<dbReference type="Gene3D" id="3.60.15.10">
    <property type="entry name" value="Ribonuclease Z/Hydroxyacylglutathione hydrolase-like"/>
    <property type="match status" value="1"/>
</dbReference>
<dbReference type="InterPro" id="IPR004477">
    <property type="entry name" value="ComEC_N"/>
</dbReference>
<dbReference type="GO" id="GO:0030420">
    <property type="term" value="P:establishment of competence for transformation"/>
    <property type="evidence" value="ECO:0007669"/>
    <property type="project" value="InterPro"/>
</dbReference>
<dbReference type="InterPro" id="IPR052159">
    <property type="entry name" value="Competence_DNA_uptake"/>
</dbReference>
<dbReference type="CDD" id="cd07731">
    <property type="entry name" value="ComA-like_MBL-fold"/>
    <property type="match status" value="1"/>
</dbReference>
<evidence type="ECO:0000256" key="3">
    <source>
        <dbReference type="ARBA" id="ARBA00022692"/>
    </source>
</evidence>
<keyword evidence="3 6" id="KW-0812">Transmembrane</keyword>
<feature type="transmembrane region" description="Helical" evidence="6">
    <location>
        <begin position="424"/>
        <end position="446"/>
    </location>
</feature>
<feature type="transmembrane region" description="Helical" evidence="6">
    <location>
        <begin position="12"/>
        <end position="33"/>
    </location>
</feature>
<dbReference type="PANTHER" id="PTHR30619:SF1">
    <property type="entry name" value="RECOMBINATION PROTEIN 2"/>
    <property type="match status" value="1"/>
</dbReference>
<protein>
    <submittedName>
        <fullName evidence="8">DNA internalization-related competence protein ComEC/Rec2</fullName>
    </submittedName>
</protein>
<evidence type="ECO:0000256" key="6">
    <source>
        <dbReference type="SAM" id="Phobius"/>
    </source>
</evidence>
<evidence type="ECO:0000313" key="8">
    <source>
        <dbReference type="EMBL" id="QOV97282.1"/>
    </source>
</evidence>
<organism evidence="8 9">
    <name type="scientific">Rhodococcus pyridinivorans</name>
    <dbReference type="NCBI Taxonomy" id="103816"/>
    <lineage>
        <taxon>Bacteria</taxon>
        <taxon>Bacillati</taxon>
        <taxon>Actinomycetota</taxon>
        <taxon>Actinomycetes</taxon>
        <taxon>Mycobacteriales</taxon>
        <taxon>Nocardiaceae</taxon>
        <taxon>Rhodococcus</taxon>
    </lineage>
</organism>
<evidence type="ECO:0000256" key="5">
    <source>
        <dbReference type="ARBA" id="ARBA00023136"/>
    </source>
</evidence>
<keyword evidence="4 6" id="KW-1133">Transmembrane helix</keyword>
<dbReference type="InterPro" id="IPR004797">
    <property type="entry name" value="Competence_ComEC/Rec2"/>
</dbReference>
<dbReference type="NCBIfam" id="TIGR00361">
    <property type="entry name" value="ComEC_Rec2"/>
    <property type="match status" value="1"/>
</dbReference>
<feature type="transmembrane region" description="Helical" evidence="6">
    <location>
        <begin position="70"/>
        <end position="91"/>
    </location>
</feature>
<evidence type="ECO:0000259" key="7">
    <source>
        <dbReference type="SMART" id="SM00849"/>
    </source>
</evidence>
<feature type="transmembrane region" description="Helical" evidence="6">
    <location>
        <begin position="480"/>
        <end position="498"/>
    </location>
</feature>
<feature type="domain" description="Metallo-beta-lactamase" evidence="7">
    <location>
        <begin position="542"/>
        <end position="733"/>
    </location>
</feature>
<feature type="transmembrane region" description="Helical" evidence="6">
    <location>
        <begin position="330"/>
        <end position="346"/>
    </location>
</feature>
<evidence type="ECO:0000256" key="2">
    <source>
        <dbReference type="ARBA" id="ARBA00022475"/>
    </source>
</evidence>
<dbReference type="Pfam" id="PF03772">
    <property type="entry name" value="Competence"/>
    <property type="match status" value="1"/>
</dbReference>
<name>A0A7M2XIU6_9NOCA</name>
<feature type="transmembrane region" description="Helical" evidence="6">
    <location>
        <begin position="39"/>
        <end position="58"/>
    </location>
</feature>
<dbReference type="SMART" id="SM00849">
    <property type="entry name" value="Lactamase_B"/>
    <property type="match status" value="1"/>
</dbReference>
<dbReference type="Proteomes" id="UP000593818">
    <property type="component" value="Chromosome"/>
</dbReference>
<dbReference type="InterPro" id="IPR001279">
    <property type="entry name" value="Metallo-B-lactamas"/>
</dbReference>
<dbReference type="SUPFAM" id="SSF56281">
    <property type="entry name" value="Metallo-hydrolase/oxidoreductase"/>
    <property type="match status" value="1"/>
</dbReference>
<sequence>MTGRNDGSDAATVLDARLVPCALAAWAVTLLGLYTGWRIVIAVAVAAVVGCAVTVRLVATGRIPRGGARILLAALAVVAGFGPAAGLRMWAADQHPIASAAEKGSWAGVVLLPTDDPRHIRAAAFDDTPRVRIPARLEHVTVGGRSMDTGGSVVVLAPADSWGDLLPGQSVTARVRAAPHTGPGTTVAVLHAENAPMVVGPPPVWQRWAGTVRDRLAQVGSAVLPADRAGLLPGLVVGDTTALTDEVREDFRVAGLTHLTAVSGANVSIVLGAVLLLVRAVGLGPRSGTILAATALVAFVVVVRPSASVVRAAAMGSIGLLAFVTGRERQALPALCTAVGVLLVLLPDLAVDVGFALSVSATAALIVAAPPVVTRLVDRGWPRPIAEVAAMSLVAFVATAPLVAAVSGTVSVVSVAANVLVAPVLAPLTVLGSLVAVGASVVPWVGEVLARGTGPFLWWLITVADRAASLPSAELEVPDGPVGAVVAAVLVAVAWSVARHRRVRITALVIAVAVAAVWLPVRMLRPGWPGAEWVLVACDVGQGDALVLATGDGRAVVVDTGPEPEPVDRCLRRLRIRRIALLVVSHLHADHAGGIRGVLTGRSVEMVVVGPGAAGDDAAGVLDAATGTGVVVREVGAGATLRAGDLDIRVLGPAGRRTGGSENDNSLVLAVDTVVGRVLLPGDAEEAALDALVRSGTDVRADVLKVPHHGSRTTPARFLTAVRPSVALVSAGRDNLFGHPHPEIVSTLTGIGARVLRTDLHGDVAVLRAASGALAVVSDVRGTIEP</sequence>
<keyword evidence="5 6" id="KW-0472">Membrane</keyword>
<evidence type="ECO:0000256" key="4">
    <source>
        <dbReference type="ARBA" id="ARBA00022989"/>
    </source>
</evidence>
<proteinExistence type="predicted"/>
<dbReference type="AlphaFoldDB" id="A0A7M2XIU6"/>
<dbReference type="EMBL" id="CP063450">
    <property type="protein sequence ID" value="QOV97282.1"/>
    <property type="molecule type" value="Genomic_DNA"/>
</dbReference>
<reference evidence="8 9" key="1">
    <citation type="submission" date="2020-10" db="EMBL/GenBank/DDBJ databases">
        <title>Whole genome sequence of oil-degrading bacteria Rhodococcus pyridinivorans strain 5Ap.</title>
        <authorList>
            <person name="Akhremchuk A.E."/>
            <person name="Valentovich L.N."/>
            <person name="Charniauskaya M.I."/>
            <person name="Bukliarevich H.A."/>
            <person name="Titok M.A."/>
        </authorList>
    </citation>
    <scope>NUCLEOTIDE SEQUENCE [LARGE SCALE GENOMIC DNA]</scope>
    <source>
        <strain evidence="8 9">5Ap</strain>
    </source>
</reference>
<dbReference type="RefSeq" id="WP_193902287.1">
    <property type="nucleotide sequence ID" value="NZ_CP063450.1"/>
</dbReference>
<evidence type="ECO:0000313" key="9">
    <source>
        <dbReference type="Proteomes" id="UP000593818"/>
    </source>
</evidence>
<comment type="subcellular location">
    <subcellularLocation>
        <location evidence="1">Cell membrane</location>
        <topology evidence="1">Multi-pass membrane protein</topology>
    </subcellularLocation>
</comment>
<feature type="transmembrane region" description="Helical" evidence="6">
    <location>
        <begin position="393"/>
        <end position="417"/>
    </location>
</feature>
<accession>A0A7M2XIU6</accession>
<gene>
    <name evidence="8" type="ORF">INP59_15070</name>
</gene>
<dbReference type="NCBIfam" id="TIGR00360">
    <property type="entry name" value="ComEC_N-term"/>
    <property type="match status" value="1"/>
</dbReference>
<dbReference type="InterPro" id="IPR035681">
    <property type="entry name" value="ComA-like_MBL"/>
</dbReference>
<keyword evidence="2" id="KW-1003">Cell membrane</keyword>
<feature type="transmembrane region" description="Helical" evidence="6">
    <location>
        <begin position="256"/>
        <end position="278"/>
    </location>
</feature>
<keyword evidence="9" id="KW-1185">Reference proteome</keyword>
<feature type="transmembrane region" description="Helical" evidence="6">
    <location>
        <begin position="505"/>
        <end position="521"/>
    </location>
</feature>